<protein>
    <recommendedName>
        <fullName evidence="4">DUF4367 domain-containing protein</fullName>
    </recommendedName>
</protein>
<dbReference type="Proteomes" id="UP001601059">
    <property type="component" value="Unassembled WGS sequence"/>
</dbReference>
<keyword evidence="1" id="KW-0732">Signal</keyword>
<evidence type="ECO:0008006" key="4">
    <source>
        <dbReference type="Google" id="ProtNLM"/>
    </source>
</evidence>
<comment type="caution">
    <text evidence="2">The sequence shown here is derived from an EMBL/GenBank/DDBJ whole genome shotgun (WGS) entry which is preliminary data.</text>
</comment>
<evidence type="ECO:0000313" key="2">
    <source>
        <dbReference type="EMBL" id="MFE8703386.1"/>
    </source>
</evidence>
<reference evidence="2 3" key="1">
    <citation type="submission" date="2024-08" db="EMBL/GenBank/DDBJ databases">
        <title>Two novel Cytobacillus novel species.</title>
        <authorList>
            <person name="Liu G."/>
        </authorList>
    </citation>
    <scope>NUCLEOTIDE SEQUENCE [LARGE SCALE GENOMIC DNA]</scope>
    <source>
        <strain evidence="2 3">FJAT-54145</strain>
    </source>
</reference>
<organism evidence="2 3">
    <name type="scientific">Cytobacillus spartinae</name>
    <dbReference type="NCBI Taxonomy" id="3299023"/>
    <lineage>
        <taxon>Bacteria</taxon>
        <taxon>Bacillati</taxon>
        <taxon>Bacillota</taxon>
        <taxon>Bacilli</taxon>
        <taxon>Bacillales</taxon>
        <taxon>Bacillaceae</taxon>
        <taxon>Cytobacillus</taxon>
    </lineage>
</organism>
<evidence type="ECO:0000256" key="1">
    <source>
        <dbReference type="SAM" id="SignalP"/>
    </source>
</evidence>
<dbReference type="RefSeq" id="WP_389363887.1">
    <property type="nucleotide sequence ID" value="NZ_JBIACK010000015.1"/>
</dbReference>
<evidence type="ECO:0000313" key="3">
    <source>
        <dbReference type="Proteomes" id="UP001601059"/>
    </source>
</evidence>
<proteinExistence type="predicted"/>
<feature type="signal peptide" evidence="1">
    <location>
        <begin position="1"/>
        <end position="25"/>
    </location>
</feature>
<feature type="chain" id="PRO_5046952573" description="DUF4367 domain-containing protein" evidence="1">
    <location>
        <begin position="26"/>
        <end position="170"/>
    </location>
</feature>
<accession>A0ABW6KGK5</accession>
<sequence length="170" mass="19077">MSKHLKAVIGLITALLLLSGCSASFDEEQDAAKLAVEEAFDEEPIKPNKDSEVINFHIPFGFEIEEETPNNVLLKNGSKNYILFYNQHEGSDSQVVYNSTVQQNEKYDVNETFTKDKKFGYILIRKLDDDLNSLTVGIGGVKLTTEIKTRNLASEAEIMMDIVNSVKLQQ</sequence>
<keyword evidence="3" id="KW-1185">Reference proteome</keyword>
<dbReference type="PROSITE" id="PS51257">
    <property type="entry name" value="PROKAR_LIPOPROTEIN"/>
    <property type="match status" value="1"/>
</dbReference>
<dbReference type="EMBL" id="JBIACK010000015">
    <property type="protein sequence ID" value="MFE8703386.1"/>
    <property type="molecule type" value="Genomic_DNA"/>
</dbReference>
<name>A0ABW6KGK5_9BACI</name>
<gene>
    <name evidence="2" type="ORF">ACFYKX_22755</name>
</gene>